<dbReference type="AlphaFoldDB" id="A0A9P6TFR0"/>
<feature type="compositionally biased region" description="Low complexity" evidence="1">
    <location>
        <begin position="50"/>
        <end position="61"/>
    </location>
</feature>
<evidence type="ECO:0000313" key="3">
    <source>
        <dbReference type="Proteomes" id="UP000886653"/>
    </source>
</evidence>
<dbReference type="Proteomes" id="UP000886653">
    <property type="component" value="Unassembled WGS sequence"/>
</dbReference>
<proteinExistence type="predicted"/>
<gene>
    <name evidence="2" type="ORF">CROQUDRAFT_37560</name>
</gene>
<organism evidence="2 3">
    <name type="scientific">Cronartium quercuum f. sp. fusiforme G11</name>
    <dbReference type="NCBI Taxonomy" id="708437"/>
    <lineage>
        <taxon>Eukaryota</taxon>
        <taxon>Fungi</taxon>
        <taxon>Dikarya</taxon>
        <taxon>Basidiomycota</taxon>
        <taxon>Pucciniomycotina</taxon>
        <taxon>Pucciniomycetes</taxon>
        <taxon>Pucciniales</taxon>
        <taxon>Coleosporiaceae</taxon>
        <taxon>Cronartium</taxon>
    </lineage>
</organism>
<dbReference type="OrthoDB" id="2505289at2759"/>
<feature type="compositionally biased region" description="Polar residues" evidence="1">
    <location>
        <begin position="317"/>
        <end position="334"/>
    </location>
</feature>
<evidence type="ECO:0000313" key="2">
    <source>
        <dbReference type="EMBL" id="KAG0150936.1"/>
    </source>
</evidence>
<protein>
    <submittedName>
        <fullName evidence="2">Uncharacterized protein</fullName>
    </submittedName>
</protein>
<dbReference type="EMBL" id="MU167216">
    <property type="protein sequence ID" value="KAG0150936.1"/>
    <property type="molecule type" value="Genomic_DNA"/>
</dbReference>
<evidence type="ECO:0000256" key="1">
    <source>
        <dbReference type="SAM" id="MobiDB-lite"/>
    </source>
</evidence>
<feature type="region of interest" description="Disordered" evidence="1">
    <location>
        <begin position="261"/>
        <end position="383"/>
    </location>
</feature>
<name>A0A9P6TFR0_9BASI</name>
<comment type="caution">
    <text evidence="2">The sequence shown here is derived from an EMBL/GenBank/DDBJ whole genome shotgun (WGS) entry which is preliminary data.</text>
</comment>
<feature type="compositionally biased region" description="Low complexity" evidence="1">
    <location>
        <begin position="271"/>
        <end position="280"/>
    </location>
</feature>
<reference evidence="2" key="1">
    <citation type="submission" date="2013-11" db="EMBL/GenBank/DDBJ databases">
        <title>Genome sequence of the fusiform rust pathogen reveals effectors for host alternation and coevolution with pine.</title>
        <authorList>
            <consortium name="DOE Joint Genome Institute"/>
            <person name="Smith K."/>
            <person name="Pendleton A."/>
            <person name="Kubisiak T."/>
            <person name="Anderson C."/>
            <person name="Salamov A."/>
            <person name="Aerts A."/>
            <person name="Riley R."/>
            <person name="Clum A."/>
            <person name="Lindquist E."/>
            <person name="Ence D."/>
            <person name="Campbell M."/>
            <person name="Kronenberg Z."/>
            <person name="Feau N."/>
            <person name="Dhillon B."/>
            <person name="Hamelin R."/>
            <person name="Burleigh J."/>
            <person name="Smith J."/>
            <person name="Yandell M."/>
            <person name="Nelson C."/>
            <person name="Grigoriev I."/>
            <person name="Davis J."/>
        </authorList>
    </citation>
    <scope>NUCLEOTIDE SEQUENCE</scope>
    <source>
        <strain evidence="2">G11</strain>
    </source>
</reference>
<feature type="region of interest" description="Disordered" evidence="1">
    <location>
        <begin position="160"/>
        <end position="192"/>
    </location>
</feature>
<keyword evidence="3" id="KW-1185">Reference proteome</keyword>
<sequence length="543" mass="58535">MPPSSSIEFSDSAEADLWGSDDGNGAQGEPGVEVDDDPTASILNLPDDCPSAPTSSLPPTTLKRHPPTFQGAFSQARVQQPMMRSFTDAFNQHLPSLFPTRPALPARAAGSDTGSISPRPEHLGFGLLNAAALSASGIRDEYPEALGEAAARFLEDFVASSSPHPAQQPDMDAQASVDTQFGPSPHNMEDDGTESIEEVLAQFSSSLTESPIEILDLNHWLPEAQFSGDSDQPSSSASAFTATFSTAGPMIPLALEADSLPASHEHRRTSTEASSSSSATCHPNPLPKLNPSATTIRSKPPGLFLPPRAPRLANDGRYSQTPFNSPITSGTSTPVVAYQPLTRVSRPPRPVASQGKTDQSGMLSSLSNKRKATGPPAQHPASVAERRLSTIHDTLMQASATNGRIGTFDRRPSSGLPRRAELDQVRLLRQIRELRRSEGSSPTTLERLEQEWEALLRRSDGIEAAAELKRKATEHCSHLRRMKDVLGGELVRVQIEESVLRHVRGIIAVRMFFLFFLRSSQACSAKLESELILFGFIGSENSI</sequence>
<accession>A0A9P6TFR0</accession>
<feature type="region of interest" description="Disordered" evidence="1">
    <location>
        <begin position="1"/>
        <end position="68"/>
    </location>
</feature>
<feature type="compositionally biased region" description="Polar residues" evidence="1">
    <location>
        <begin position="354"/>
        <end position="367"/>
    </location>
</feature>